<dbReference type="SUPFAM" id="SSF158745">
    <property type="entry name" value="LanC-like"/>
    <property type="match status" value="1"/>
</dbReference>
<feature type="binding site" evidence="1">
    <location>
        <position position="319"/>
    </location>
    <ligand>
        <name>Zn(2+)</name>
        <dbReference type="ChEBI" id="CHEBI:29105"/>
    </ligand>
</feature>
<name>A0AA37PF72_9PEZI</name>
<dbReference type="InterPro" id="IPR007822">
    <property type="entry name" value="LANC-like"/>
</dbReference>
<dbReference type="GO" id="GO:0005975">
    <property type="term" value="P:carbohydrate metabolic process"/>
    <property type="evidence" value="ECO:0007669"/>
    <property type="project" value="InterPro"/>
</dbReference>
<accession>A0AA37PF72</accession>
<dbReference type="Proteomes" id="UP001055115">
    <property type="component" value="Unassembled WGS sequence"/>
</dbReference>
<dbReference type="EMBL" id="BQXU01000045">
    <property type="protein sequence ID" value="GKT51170.1"/>
    <property type="molecule type" value="Genomic_DNA"/>
</dbReference>
<dbReference type="GO" id="GO:0031179">
    <property type="term" value="P:peptide modification"/>
    <property type="evidence" value="ECO:0007669"/>
    <property type="project" value="InterPro"/>
</dbReference>
<dbReference type="GO" id="GO:0046872">
    <property type="term" value="F:metal ion binding"/>
    <property type="evidence" value="ECO:0007669"/>
    <property type="project" value="UniProtKB-KW"/>
</dbReference>
<organism evidence="2 3">
    <name type="scientific">Colletotrichum spaethianum</name>
    <dbReference type="NCBI Taxonomy" id="700344"/>
    <lineage>
        <taxon>Eukaryota</taxon>
        <taxon>Fungi</taxon>
        <taxon>Dikarya</taxon>
        <taxon>Ascomycota</taxon>
        <taxon>Pezizomycotina</taxon>
        <taxon>Sordariomycetes</taxon>
        <taxon>Hypocreomycetidae</taxon>
        <taxon>Glomerellales</taxon>
        <taxon>Glomerellaceae</taxon>
        <taxon>Colletotrichum</taxon>
        <taxon>Colletotrichum spaethianum species complex</taxon>
    </lineage>
</organism>
<dbReference type="Gene3D" id="1.50.10.10">
    <property type="match status" value="1"/>
</dbReference>
<sequence>MGFKLPKRETMDVLNMYKPRFINNPDLPQDYLSFREKSEVRVQEALIHIIGETHPREHYTQDECRGFFRGPTALAYLLLRIHAIYPEIKIRGESPQYWASSYLSAKRTGGNSASCGLACESAAYYAVEAMLDETKAPRFRDELGKIVEEEEHPYEILFGLTGLLYMIRAVEFFKPETASLLITLKARIVDKTLAAGPAWTFRGKRYIGAVHGDVGILTQLLLTDPSLATNSIVRKSLQRQLQLQHESGNWPTRDPTPEFDRVYLELVQFCHGAPGFVLSLLHLEQMLPDMKEQIGNAIMLGRKCIWQEGLLKKEPCLCHGILGNSL</sequence>
<dbReference type="CDD" id="cd04794">
    <property type="entry name" value="euk_LANCL"/>
    <property type="match status" value="1"/>
</dbReference>
<evidence type="ECO:0000256" key="1">
    <source>
        <dbReference type="PIRSR" id="PIRSR607822-1"/>
    </source>
</evidence>
<dbReference type="PRINTS" id="PR01950">
    <property type="entry name" value="LANCSUPER"/>
</dbReference>
<gene>
    <name evidence="2" type="ORF">ColSpa_11351</name>
</gene>
<comment type="caution">
    <text evidence="2">The sequence shown here is derived from an EMBL/GenBank/DDBJ whole genome shotgun (WGS) entry which is preliminary data.</text>
</comment>
<evidence type="ECO:0000313" key="3">
    <source>
        <dbReference type="Proteomes" id="UP001055115"/>
    </source>
</evidence>
<dbReference type="PANTHER" id="PTHR12736">
    <property type="entry name" value="LANC-LIKE PROTEIN"/>
    <property type="match status" value="1"/>
</dbReference>
<evidence type="ECO:0000313" key="2">
    <source>
        <dbReference type="EMBL" id="GKT51170.1"/>
    </source>
</evidence>
<keyword evidence="1" id="KW-0479">Metal-binding</keyword>
<proteinExistence type="predicted"/>
<keyword evidence="3" id="KW-1185">Reference proteome</keyword>
<dbReference type="Pfam" id="PF05147">
    <property type="entry name" value="LANC_like"/>
    <property type="match status" value="1"/>
</dbReference>
<feature type="binding site" evidence="1">
    <location>
        <position position="270"/>
    </location>
    <ligand>
        <name>Zn(2+)</name>
        <dbReference type="ChEBI" id="CHEBI:29105"/>
    </ligand>
</feature>
<feature type="binding site" evidence="1">
    <location>
        <position position="318"/>
    </location>
    <ligand>
        <name>Zn(2+)</name>
        <dbReference type="ChEBI" id="CHEBI:29105"/>
    </ligand>
</feature>
<dbReference type="AlphaFoldDB" id="A0AA37PF72"/>
<dbReference type="RefSeq" id="XP_049133520.1">
    <property type="nucleotide sequence ID" value="XM_049277563.1"/>
</dbReference>
<keyword evidence="1" id="KW-0862">Zinc</keyword>
<dbReference type="GeneID" id="73332153"/>
<dbReference type="InterPro" id="IPR012341">
    <property type="entry name" value="6hp_glycosidase-like_sf"/>
</dbReference>
<reference evidence="2 3" key="1">
    <citation type="submission" date="2022-03" db="EMBL/GenBank/DDBJ databases">
        <title>Genome data of Colletotrichum spp.</title>
        <authorList>
            <person name="Utami Y.D."/>
            <person name="Hiruma K."/>
        </authorList>
    </citation>
    <scope>NUCLEOTIDE SEQUENCE [LARGE SCALE GENOMIC DNA]</scope>
    <source>
        <strain evidence="2 3">MAFF 239500</strain>
    </source>
</reference>
<dbReference type="SMART" id="SM01260">
    <property type="entry name" value="LANC_like"/>
    <property type="match status" value="1"/>
</dbReference>
<protein>
    <submittedName>
        <fullName evidence="2">LanC-like protein GCR2</fullName>
    </submittedName>
</protein>
<dbReference type="PANTHER" id="PTHR12736:SF7">
    <property type="entry name" value="LANC-LIKE PROTEIN 3"/>
    <property type="match status" value="1"/>
</dbReference>
<dbReference type="GO" id="GO:0005886">
    <property type="term" value="C:plasma membrane"/>
    <property type="evidence" value="ECO:0007669"/>
    <property type="project" value="TreeGrafter"/>
</dbReference>